<evidence type="ECO:0000259" key="6">
    <source>
        <dbReference type="Pfam" id="PF00501"/>
    </source>
</evidence>
<evidence type="ECO:0000259" key="8">
    <source>
        <dbReference type="Pfam" id="PF16177"/>
    </source>
</evidence>
<evidence type="ECO:0000256" key="2">
    <source>
        <dbReference type="ARBA" id="ARBA00013275"/>
    </source>
</evidence>
<dbReference type="AlphaFoldDB" id="A0A2T7PJI5"/>
<dbReference type="InterPro" id="IPR000873">
    <property type="entry name" value="AMP-dep_synth/lig_dom"/>
</dbReference>
<proteinExistence type="inferred from homology"/>
<feature type="domain" description="AMP-dependent synthetase/ligase" evidence="6">
    <location>
        <begin position="115"/>
        <end position="384"/>
    </location>
</feature>
<name>A0A2T7PJI5_POMCA</name>
<comment type="catalytic activity">
    <reaction evidence="5">
        <text>butanoate + ATP + CoA = butanoyl-CoA + AMP + diphosphate</text>
        <dbReference type="Rhea" id="RHEA:46172"/>
        <dbReference type="ChEBI" id="CHEBI:17968"/>
        <dbReference type="ChEBI" id="CHEBI:30616"/>
        <dbReference type="ChEBI" id="CHEBI:33019"/>
        <dbReference type="ChEBI" id="CHEBI:57287"/>
        <dbReference type="ChEBI" id="CHEBI:57371"/>
        <dbReference type="ChEBI" id="CHEBI:456215"/>
    </reaction>
    <physiologicalReaction direction="left-to-right" evidence="5">
        <dbReference type="Rhea" id="RHEA:46173"/>
    </physiologicalReaction>
</comment>
<dbReference type="InterPro" id="IPR045851">
    <property type="entry name" value="AMP-bd_C_sf"/>
</dbReference>
<dbReference type="STRING" id="400727.A0A2T7PJI5"/>
<feature type="domain" description="AMP-binding enzyme C-terminal" evidence="7">
    <location>
        <begin position="506"/>
        <end position="578"/>
    </location>
</feature>
<accession>A0A2T7PJI5</accession>
<dbReference type="Pfam" id="PF00501">
    <property type="entry name" value="AMP-binding"/>
    <property type="match status" value="1"/>
</dbReference>
<dbReference type="PANTHER" id="PTHR43347:SF3">
    <property type="entry name" value="ACYL-COA SYNTHETASE SHORT-CHAIN FAMILY MEMBER 3, MITOCHONDRIAL"/>
    <property type="match status" value="1"/>
</dbReference>
<dbReference type="Pfam" id="PF16177">
    <property type="entry name" value="ACAS_N"/>
    <property type="match status" value="1"/>
</dbReference>
<dbReference type="PROSITE" id="PS00455">
    <property type="entry name" value="AMP_BINDING"/>
    <property type="match status" value="1"/>
</dbReference>
<dbReference type="InterPro" id="IPR025110">
    <property type="entry name" value="AMP-bd_C"/>
</dbReference>
<comment type="similarity">
    <text evidence="1">Belongs to the ATP-dependent AMP-binding enzyme family.</text>
</comment>
<dbReference type="InterPro" id="IPR020845">
    <property type="entry name" value="AMP-binding_CS"/>
</dbReference>
<gene>
    <name evidence="9" type="ORF">C0Q70_04809</name>
</gene>
<dbReference type="SUPFAM" id="SSF56801">
    <property type="entry name" value="Acetyl-CoA synthetase-like"/>
    <property type="match status" value="1"/>
</dbReference>
<evidence type="ECO:0000256" key="4">
    <source>
        <dbReference type="ARBA" id="ARBA00042755"/>
    </source>
</evidence>
<dbReference type="InterPro" id="IPR032387">
    <property type="entry name" value="ACAS_N"/>
</dbReference>
<dbReference type="GO" id="GO:0050218">
    <property type="term" value="F:propionate-CoA ligase activity"/>
    <property type="evidence" value="ECO:0007669"/>
    <property type="project" value="TreeGrafter"/>
</dbReference>
<comment type="caution">
    <text evidence="9">The sequence shown here is derived from an EMBL/GenBank/DDBJ whole genome shotgun (WGS) entry which is preliminary data.</text>
</comment>
<dbReference type="Pfam" id="PF13193">
    <property type="entry name" value="AMP-binding_C"/>
    <property type="match status" value="1"/>
</dbReference>
<dbReference type="EMBL" id="PZQS01000003">
    <property type="protein sequence ID" value="PVD33552.1"/>
    <property type="molecule type" value="Genomic_DNA"/>
</dbReference>
<evidence type="ECO:0000313" key="9">
    <source>
        <dbReference type="EMBL" id="PVD33552.1"/>
    </source>
</evidence>
<protein>
    <recommendedName>
        <fullName evidence="3">Acyl-CoA synthetase short-chain family member 3, mitochondrial</fullName>
        <ecNumber evidence="2">6.2.1.1</ecNumber>
    </recommendedName>
    <alternativeName>
        <fullName evidence="4">Acetate--CoA ligase 3</fullName>
    </alternativeName>
</protein>
<organism evidence="9 10">
    <name type="scientific">Pomacea canaliculata</name>
    <name type="common">Golden apple snail</name>
    <dbReference type="NCBI Taxonomy" id="400727"/>
    <lineage>
        <taxon>Eukaryota</taxon>
        <taxon>Metazoa</taxon>
        <taxon>Spiralia</taxon>
        <taxon>Lophotrochozoa</taxon>
        <taxon>Mollusca</taxon>
        <taxon>Gastropoda</taxon>
        <taxon>Caenogastropoda</taxon>
        <taxon>Architaenioglossa</taxon>
        <taxon>Ampullarioidea</taxon>
        <taxon>Ampullariidae</taxon>
        <taxon>Pomacea</taxon>
    </lineage>
</organism>
<evidence type="ECO:0000256" key="1">
    <source>
        <dbReference type="ARBA" id="ARBA00006432"/>
    </source>
</evidence>
<evidence type="ECO:0000259" key="7">
    <source>
        <dbReference type="Pfam" id="PF13193"/>
    </source>
</evidence>
<dbReference type="InterPro" id="IPR042099">
    <property type="entry name" value="ANL_N_sf"/>
</dbReference>
<dbReference type="Gene3D" id="3.30.300.30">
    <property type="match status" value="1"/>
</dbReference>
<dbReference type="Gene3D" id="3.40.50.12780">
    <property type="entry name" value="N-terminal domain of ligase-like"/>
    <property type="match status" value="2"/>
</dbReference>
<evidence type="ECO:0000256" key="5">
    <source>
        <dbReference type="ARBA" id="ARBA00047935"/>
    </source>
</evidence>
<sequence length="622" mass="67470">MAGCVRVLISRTGSPCHTLLCKFRTVKYKIQRRDLSLTSSRHSYDDAFRESIKRPEEFWGAAAEALTWHKKWNKVLDNSNAPLTKWFVGGELSTCYNAVDRHVESGRGEQDAIIHDSPVTKSITRMTYRELQKQVSALAGVLSKHGVAKGDRVLIYMPMIPQAVVAMLATVRLGAIHSLVFGGFASKELSVRINHAQPKVVISANCGVEPGRVVPYKPMLDEALAMSDYQPSTCIIYNRPEFDSAPLKLDRDLGWEEELDSASPVDCVPVDATDPVYLLYTSGTTGLPKAVVRPSGGHAVALNWSMYNIYGVRPGQVWWAASDLGWVVGHSYIAYGPLLHGNTTVIFEGKPVGTPDPGTYFRVIHEHNVVSMFTAPTALRAIRAEVKTGWPITSTCYGLGMNLHPPAGVAGKPVPGWNVKVLNSQGKKTAPGELGEIFVKQPLPPGSLSTLWNADEQFVKTYFSKLDGYYSTMDSGCCDENGYISVLSRSDDVINVAGHRLSAGALEEAILECDDVVEAAVIGVPDKLKGQVPLGLCVIKHEGSSKAIVNVVRQTVGPVAALKQVLIVPKLPKTRSGKIARKSLAAMAAGKVLEIPVTIEDASVYPAIKAALQELGYAKEKL</sequence>
<reference evidence="9 10" key="1">
    <citation type="submission" date="2018-04" db="EMBL/GenBank/DDBJ databases">
        <title>The genome of golden apple snail Pomacea canaliculata provides insight into stress tolerance and invasive adaptation.</title>
        <authorList>
            <person name="Liu C."/>
            <person name="Liu B."/>
            <person name="Ren Y."/>
            <person name="Zhang Y."/>
            <person name="Wang H."/>
            <person name="Li S."/>
            <person name="Jiang F."/>
            <person name="Yin L."/>
            <person name="Zhang G."/>
            <person name="Qian W."/>
            <person name="Fan W."/>
        </authorList>
    </citation>
    <scope>NUCLEOTIDE SEQUENCE [LARGE SCALE GENOMIC DNA]</scope>
    <source>
        <strain evidence="9">SZHN2017</strain>
        <tissue evidence="9">Muscle</tissue>
    </source>
</reference>
<evidence type="ECO:0000256" key="3">
    <source>
        <dbReference type="ARBA" id="ARBA00040004"/>
    </source>
</evidence>
<dbReference type="GO" id="GO:0003987">
    <property type="term" value="F:acetate-CoA ligase activity"/>
    <property type="evidence" value="ECO:0007669"/>
    <property type="project" value="UniProtKB-EC"/>
</dbReference>
<keyword evidence="10" id="KW-1185">Reference proteome</keyword>
<dbReference type="OrthoDB" id="10253869at2759"/>
<feature type="domain" description="Acetyl-coenzyme A synthetase N-terminal" evidence="8">
    <location>
        <begin position="44"/>
        <end position="98"/>
    </location>
</feature>
<dbReference type="EC" id="6.2.1.1" evidence="2"/>
<evidence type="ECO:0000313" key="10">
    <source>
        <dbReference type="Proteomes" id="UP000245119"/>
    </source>
</evidence>
<dbReference type="PANTHER" id="PTHR43347">
    <property type="entry name" value="ACYL-COA SYNTHETASE"/>
    <property type="match status" value="1"/>
</dbReference>
<dbReference type="GO" id="GO:0005759">
    <property type="term" value="C:mitochondrial matrix"/>
    <property type="evidence" value="ECO:0007669"/>
    <property type="project" value="TreeGrafter"/>
</dbReference>
<dbReference type="Proteomes" id="UP000245119">
    <property type="component" value="Linkage Group LG3"/>
</dbReference>